<dbReference type="OrthoDB" id="9779889at2"/>
<reference evidence="6 7" key="1">
    <citation type="submission" date="2018-01" db="EMBL/GenBank/DDBJ databases">
        <title>The whole genome sequencing and assembly of Paenibacillus chitinolyticus KCCM 41400 strain.</title>
        <authorList>
            <person name="Kim J.-Y."/>
            <person name="Park M.-K."/>
            <person name="Lee Y.-J."/>
            <person name="Yi H."/>
            <person name="Bahn Y.-S."/>
            <person name="Kim J.F."/>
            <person name="Lee D.-W."/>
        </authorList>
    </citation>
    <scope>NUCLEOTIDE SEQUENCE [LARGE SCALE GENOMIC DNA]</scope>
    <source>
        <strain evidence="6 7">KCCM 41400</strain>
    </source>
</reference>
<dbReference type="PRINTS" id="PR00625">
    <property type="entry name" value="JDOMAIN"/>
</dbReference>
<dbReference type="Gene3D" id="1.10.287.110">
    <property type="entry name" value="DnaJ domain"/>
    <property type="match status" value="1"/>
</dbReference>
<feature type="domain" description="J" evidence="5">
    <location>
        <begin position="9"/>
        <end position="74"/>
    </location>
</feature>
<dbReference type="InterPro" id="IPR051938">
    <property type="entry name" value="Apopto_cytoskel_mod"/>
</dbReference>
<gene>
    <name evidence="6" type="ORF">PC41400_04140</name>
</gene>
<evidence type="ECO:0000259" key="5">
    <source>
        <dbReference type="PROSITE" id="PS50076"/>
    </source>
</evidence>
<dbReference type="EMBL" id="CP026520">
    <property type="protein sequence ID" value="QAV16919.1"/>
    <property type="molecule type" value="Genomic_DNA"/>
</dbReference>
<organism evidence="6 7">
    <name type="scientific">Paenibacillus chitinolyticus</name>
    <dbReference type="NCBI Taxonomy" id="79263"/>
    <lineage>
        <taxon>Bacteria</taxon>
        <taxon>Bacillati</taxon>
        <taxon>Bacillota</taxon>
        <taxon>Bacilli</taxon>
        <taxon>Bacillales</taxon>
        <taxon>Paenibacillaceae</taxon>
        <taxon>Paenibacillus</taxon>
    </lineage>
</organism>
<dbReference type="Pfam" id="PF00226">
    <property type="entry name" value="DnaJ"/>
    <property type="match status" value="1"/>
</dbReference>
<dbReference type="PANTHER" id="PTHR44145">
    <property type="entry name" value="DNAJ HOMOLOG SUBFAMILY A MEMBER 3, MITOCHONDRIAL"/>
    <property type="match status" value="1"/>
</dbReference>
<dbReference type="PANTHER" id="PTHR44145:SF3">
    <property type="entry name" value="DNAJ HOMOLOG SUBFAMILY A MEMBER 3, MITOCHONDRIAL"/>
    <property type="match status" value="1"/>
</dbReference>
<dbReference type="SUPFAM" id="SSF46565">
    <property type="entry name" value="Chaperone J-domain"/>
    <property type="match status" value="1"/>
</dbReference>
<keyword evidence="2" id="KW-0346">Stress response</keyword>
<dbReference type="PROSITE" id="PS50076">
    <property type="entry name" value="DNAJ_2"/>
    <property type="match status" value="1"/>
</dbReference>
<dbReference type="KEGG" id="pchi:PC41400_04140"/>
<sequence>MCRDEDRMDYYQVLGVARNAPQAEIKKAYRLLAKKHHPDLNPGNPDAERKFKQIYEAYQTLEDEASRNAYDHKLGGQNRRESGGKGPHEKAAGSRAGAQQAEFDPSDVRKNFERFFGFAGKAGGGEAKPSQKNPMDTTDLFNRFFDAKKK</sequence>
<dbReference type="PROSITE" id="PS00636">
    <property type="entry name" value="DNAJ_1"/>
    <property type="match status" value="1"/>
</dbReference>
<dbReference type="AlphaFoldDB" id="A0A410WR65"/>
<feature type="compositionally biased region" description="Basic and acidic residues" evidence="4">
    <location>
        <begin position="65"/>
        <end position="92"/>
    </location>
</feature>
<dbReference type="InterPro" id="IPR018253">
    <property type="entry name" value="DnaJ_domain_CS"/>
</dbReference>
<evidence type="ECO:0000256" key="4">
    <source>
        <dbReference type="SAM" id="MobiDB-lite"/>
    </source>
</evidence>
<accession>A0A410WR65</accession>
<dbReference type="InterPro" id="IPR036869">
    <property type="entry name" value="J_dom_sf"/>
</dbReference>
<keyword evidence="3" id="KW-0143">Chaperone</keyword>
<evidence type="ECO:0000256" key="3">
    <source>
        <dbReference type="ARBA" id="ARBA00023186"/>
    </source>
</evidence>
<evidence type="ECO:0000313" key="6">
    <source>
        <dbReference type="EMBL" id="QAV16919.1"/>
    </source>
</evidence>
<dbReference type="Proteomes" id="UP000288943">
    <property type="component" value="Chromosome"/>
</dbReference>
<dbReference type="GO" id="GO:0006260">
    <property type="term" value="P:DNA replication"/>
    <property type="evidence" value="ECO:0007669"/>
    <property type="project" value="UniProtKB-KW"/>
</dbReference>
<protein>
    <submittedName>
        <fullName evidence="6">J domain-containing protein</fullName>
    </submittedName>
</protein>
<dbReference type="CDD" id="cd06257">
    <property type="entry name" value="DnaJ"/>
    <property type="match status" value="1"/>
</dbReference>
<dbReference type="SMART" id="SM00271">
    <property type="entry name" value="DnaJ"/>
    <property type="match status" value="1"/>
</dbReference>
<evidence type="ECO:0000313" key="7">
    <source>
        <dbReference type="Proteomes" id="UP000288943"/>
    </source>
</evidence>
<proteinExistence type="predicted"/>
<keyword evidence="1" id="KW-0235">DNA replication</keyword>
<name>A0A410WR65_9BACL</name>
<evidence type="ECO:0000256" key="1">
    <source>
        <dbReference type="ARBA" id="ARBA00022705"/>
    </source>
</evidence>
<feature type="region of interest" description="Disordered" evidence="4">
    <location>
        <begin position="65"/>
        <end position="106"/>
    </location>
</feature>
<evidence type="ECO:0000256" key="2">
    <source>
        <dbReference type="ARBA" id="ARBA00023016"/>
    </source>
</evidence>
<dbReference type="InterPro" id="IPR001623">
    <property type="entry name" value="DnaJ_domain"/>
</dbReference>